<reference evidence="4 5" key="1">
    <citation type="journal article" date="2020" name="Nature">
        <title>Six reference-quality genomes reveal evolution of bat adaptations.</title>
        <authorList>
            <person name="Jebb D."/>
            <person name="Huang Z."/>
            <person name="Pippel M."/>
            <person name="Hughes G.M."/>
            <person name="Lavrichenko K."/>
            <person name="Devanna P."/>
            <person name="Winkler S."/>
            <person name="Jermiin L.S."/>
            <person name="Skirmuntt E.C."/>
            <person name="Katzourakis A."/>
            <person name="Burkitt-Gray L."/>
            <person name="Ray D.A."/>
            <person name="Sullivan K.A.M."/>
            <person name="Roscito J.G."/>
            <person name="Kirilenko B.M."/>
            <person name="Davalos L.M."/>
            <person name="Corthals A.P."/>
            <person name="Power M.L."/>
            <person name="Jones G."/>
            <person name="Ransome R.D."/>
            <person name="Dechmann D.K.N."/>
            <person name="Locatelli A.G."/>
            <person name="Puechmaille S.J."/>
            <person name="Fedrigo O."/>
            <person name="Jarvis E.D."/>
            <person name="Hiller M."/>
            <person name="Vernes S.C."/>
            <person name="Myers E.W."/>
            <person name="Teeling E.C."/>
        </authorList>
    </citation>
    <scope>NUCLEOTIDE SEQUENCE [LARGE SCALE GENOMIC DNA]</scope>
    <source>
        <strain evidence="4">MRouAeg1</strain>
        <tissue evidence="4">Muscle</tissue>
    </source>
</reference>
<keyword evidence="5" id="KW-1185">Reference proteome</keyword>
<gene>
    <name evidence="4" type="ORF">HJG63_012551</name>
</gene>
<protein>
    <recommendedName>
        <fullName evidence="3">Retroviral envelope protein GP41-like domain-containing protein</fullName>
    </recommendedName>
</protein>
<sequence length="442" mass="48733">MQTQTVRGFNYTGSGIGLSICFSKNETAPGCLNVSRISLAEGTQVVRLCAPGGDEKINNIEPPPAFSPCGKEMHVNNKAILWKRRYRDKPVRYNISGTKQHVLDWSSNQHGKVLDYTRGESDELSAGLWWTDDGYPQTYVWKLAAAMDGIVRGSDTGVNQTRIIDKAKIETACAAPPHVSIVGKINVVMNGRNFNVTCYVCKLTNCICFVPEGTTVMVFHQPSFVMLPVNVSGPWYAERGLQVLEEINKAFSRQKRIIGLIIAGITALVSLIATAATAAVALSQTVQTAHYVNNLSKNVTMALGTLENIDNKLEQKIDALYSLVMYLGDEIRGLKVRSHLKCHAAYQWICVTSKIYNESQLGWDRVRSHLQGIWHDANMSLDLIQPHREIQGLQDAGPLQFDAAEEASKFLQHLKSFLPSWSPLGHLLVSVLALGLGITIGL</sequence>
<name>A0A7J8EK13_ROUAE</name>
<dbReference type="AlphaFoldDB" id="A0A7J8EK13"/>
<evidence type="ECO:0000256" key="1">
    <source>
        <dbReference type="ARBA" id="ARBA00004328"/>
    </source>
</evidence>
<feature type="domain" description="Retroviral envelope protein GP41-like" evidence="3">
    <location>
        <begin position="277"/>
        <end position="436"/>
    </location>
</feature>
<keyword evidence="2" id="KW-0812">Transmembrane</keyword>
<feature type="transmembrane region" description="Helical" evidence="2">
    <location>
        <begin position="257"/>
        <end position="282"/>
    </location>
</feature>
<dbReference type="GO" id="GO:0005198">
    <property type="term" value="F:structural molecule activity"/>
    <property type="evidence" value="ECO:0007669"/>
    <property type="project" value="InterPro"/>
</dbReference>
<dbReference type="InterPro" id="IPR051255">
    <property type="entry name" value="Retroviral_env_glycoprotein"/>
</dbReference>
<dbReference type="PANTHER" id="PTHR34313">
    <property type="entry name" value="ENDOGENOUS RETROVIRUS GROUP K MEMBER 113 ENV POLYPROTEIN-RELATED"/>
    <property type="match status" value="1"/>
</dbReference>
<accession>A0A7J8EK13</accession>
<keyword evidence="2" id="KW-0472">Membrane</keyword>
<dbReference type="SUPFAM" id="SSF58069">
    <property type="entry name" value="Virus ectodomain"/>
    <property type="match status" value="1"/>
</dbReference>
<dbReference type="GO" id="GO:0019064">
    <property type="term" value="P:fusion of virus membrane with host plasma membrane"/>
    <property type="evidence" value="ECO:0007669"/>
    <property type="project" value="InterPro"/>
</dbReference>
<dbReference type="PANTHER" id="PTHR34313:SF2">
    <property type="entry name" value="ENDOGENOUS RETROVIRUS GROUP K MEMBER 21 ENV POLYPROTEIN-LIKE"/>
    <property type="match status" value="1"/>
</dbReference>
<organism evidence="4 5">
    <name type="scientific">Rousettus aegyptiacus</name>
    <name type="common">Egyptian fruit bat</name>
    <name type="synonym">Pteropus aegyptiacus</name>
    <dbReference type="NCBI Taxonomy" id="9407"/>
    <lineage>
        <taxon>Eukaryota</taxon>
        <taxon>Metazoa</taxon>
        <taxon>Chordata</taxon>
        <taxon>Craniata</taxon>
        <taxon>Vertebrata</taxon>
        <taxon>Euteleostomi</taxon>
        <taxon>Mammalia</taxon>
        <taxon>Eutheria</taxon>
        <taxon>Laurasiatheria</taxon>
        <taxon>Chiroptera</taxon>
        <taxon>Yinpterochiroptera</taxon>
        <taxon>Pteropodoidea</taxon>
        <taxon>Pteropodidae</taxon>
        <taxon>Rousettinae</taxon>
        <taxon>Rousettus</taxon>
    </lineage>
</organism>
<evidence type="ECO:0000259" key="3">
    <source>
        <dbReference type="Pfam" id="PF00517"/>
    </source>
</evidence>
<evidence type="ECO:0000313" key="4">
    <source>
        <dbReference type="EMBL" id="KAF6435828.1"/>
    </source>
</evidence>
<comment type="caution">
    <text evidence="4">The sequence shown here is derived from an EMBL/GenBank/DDBJ whole genome shotgun (WGS) entry which is preliminary data.</text>
</comment>
<proteinExistence type="predicted"/>
<evidence type="ECO:0000256" key="2">
    <source>
        <dbReference type="SAM" id="Phobius"/>
    </source>
</evidence>
<dbReference type="Proteomes" id="UP000593571">
    <property type="component" value="Unassembled WGS sequence"/>
</dbReference>
<dbReference type="Pfam" id="PF00517">
    <property type="entry name" value="GP41"/>
    <property type="match status" value="1"/>
</dbReference>
<comment type="subcellular location">
    <subcellularLocation>
        <location evidence="1">Virion</location>
    </subcellularLocation>
</comment>
<dbReference type="EMBL" id="JACASE010000009">
    <property type="protein sequence ID" value="KAF6435828.1"/>
    <property type="molecule type" value="Genomic_DNA"/>
</dbReference>
<dbReference type="InterPro" id="IPR000328">
    <property type="entry name" value="GP41-like"/>
</dbReference>
<evidence type="ECO:0000313" key="5">
    <source>
        <dbReference type="Proteomes" id="UP000593571"/>
    </source>
</evidence>
<keyword evidence="2" id="KW-1133">Transmembrane helix</keyword>